<feature type="transmembrane region" description="Helical" evidence="7">
    <location>
        <begin position="7"/>
        <end position="26"/>
    </location>
</feature>
<dbReference type="GO" id="GO:0022857">
    <property type="term" value="F:transmembrane transporter activity"/>
    <property type="evidence" value="ECO:0007669"/>
    <property type="project" value="InterPro"/>
</dbReference>
<feature type="transmembrane region" description="Helical" evidence="7">
    <location>
        <begin position="32"/>
        <end position="51"/>
    </location>
</feature>
<name>A0A7Y8C0T4_9PSED</name>
<proteinExistence type="predicted"/>
<keyword evidence="5 7" id="KW-1133">Transmembrane helix</keyword>
<feature type="transmembrane region" description="Helical" evidence="7">
    <location>
        <begin position="436"/>
        <end position="456"/>
    </location>
</feature>
<dbReference type="InterPro" id="IPR006726">
    <property type="entry name" value="PHBA_efflux_AaeB/fusaric-R"/>
</dbReference>
<evidence type="ECO:0000256" key="1">
    <source>
        <dbReference type="ARBA" id="ARBA00004651"/>
    </source>
</evidence>
<feature type="transmembrane region" description="Helical" evidence="7">
    <location>
        <begin position="381"/>
        <end position="399"/>
    </location>
</feature>
<dbReference type="GO" id="GO:0005886">
    <property type="term" value="C:plasma membrane"/>
    <property type="evidence" value="ECO:0007669"/>
    <property type="project" value="UniProtKB-SubCell"/>
</dbReference>
<dbReference type="Pfam" id="PF04632">
    <property type="entry name" value="FUSC"/>
    <property type="match status" value="1"/>
</dbReference>
<feature type="transmembrane region" description="Helical" evidence="7">
    <location>
        <begin position="129"/>
        <end position="154"/>
    </location>
</feature>
<evidence type="ECO:0000256" key="7">
    <source>
        <dbReference type="SAM" id="Phobius"/>
    </source>
</evidence>
<comment type="caution">
    <text evidence="8">The sequence shown here is derived from an EMBL/GenBank/DDBJ whole genome shotgun (WGS) entry which is preliminary data.</text>
</comment>
<keyword evidence="3" id="KW-1003">Cell membrane</keyword>
<feature type="transmembrane region" description="Helical" evidence="7">
    <location>
        <begin position="105"/>
        <end position="123"/>
    </location>
</feature>
<accession>A0A7Y8C0T4</accession>
<reference evidence="8 9" key="1">
    <citation type="submission" date="2020-04" db="EMBL/GenBank/DDBJ databases">
        <title>Molecular characterization of pseudomonads from Agaricus bisporus reveal novel blotch 2 pathogens in Western Europe.</title>
        <authorList>
            <person name="Taparia T."/>
            <person name="Krijger M."/>
            <person name="Haynes E."/>
            <person name="Elpinstone J.G."/>
            <person name="Noble R."/>
            <person name="Van Der Wolf J."/>
        </authorList>
    </citation>
    <scope>NUCLEOTIDE SEQUENCE [LARGE SCALE GENOMIC DNA]</scope>
    <source>
        <strain evidence="8 9">H7001</strain>
    </source>
</reference>
<dbReference type="AlphaFoldDB" id="A0A7Y8C0T4"/>
<feature type="transmembrane region" description="Helical" evidence="7">
    <location>
        <begin position="411"/>
        <end position="430"/>
    </location>
</feature>
<keyword evidence="2" id="KW-0813">Transport</keyword>
<feature type="transmembrane region" description="Helical" evidence="7">
    <location>
        <begin position="357"/>
        <end position="375"/>
    </location>
</feature>
<evidence type="ECO:0000256" key="3">
    <source>
        <dbReference type="ARBA" id="ARBA00022475"/>
    </source>
</evidence>
<keyword evidence="6 7" id="KW-0472">Membrane</keyword>
<feature type="transmembrane region" description="Helical" evidence="7">
    <location>
        <begin position="463"/>
        <end position="480"/>
    </location>
</feature>
<dbReference type="Proteomes" id="UP000539985">
    <property type="component" value="Unassembled WGS sequence"/>
</dbReference>
<sequence>MNKRSLIFGFNCYVASLAALLVAFSFDLPNPWWAVITVFLTSQPSIEGAIWAKALFRLGGTMIGLVAALLIIPNLVDAPELMLIALATWLALCVFTSLQDRTPRSYLPLLAGYGAILVGLPVIDNPANIFTTAVARTEEILIGVLCASIVHALMFPRSVHAVLRTKVDDSMAVARIAILKVMRGEATSTDEAERLHFASSAIDIALQASVLGFEPPRGQSRARVAKALSERLAALLPLICAVDDRKHALSTHRPSAPARGVLAATVHWMENDDFSPESFHALVNELRTALPAAASESSWSELVEISLVERVCWLVEVWHECMQLAAALAQPNQSLSPTVRRLTATTPLLSLHIDQGIALWSAFNAALAVLVFGGLAMLIQWPPATVGIGIAAVLTSLFASLDDPTPLMQKMLTWTLISIPVGAIYVFAILPAIDGFVLLAIVLFPVIAIPAALMTVPRHALRALSLLLVTTTVIGIQSAYHADLEAFANLSISASLGTAIALALTRIIRVIETQFVARRIVRAGWRDLKRLTRRSPSSIIPFAMRMLDRVGLLLPRLPPASQVAANSLRELRIGVSLNELMSIAPLIDSDGGHHLANLRKELGMHFDSLARHPESTPPPPLTKAIDALRPTVLGISPYRQRLRAIAAWVGLRSAFLPGNEHE</sequence>
<keyword evidence="4 7" id="KW-0812">Transmembrane</keyword>
<feature type="transmembrane region" description="Helical" evidence="7">
    <location>
        <begin position="486"/>
        <end position="508"/>
    </location>
</feature>
<dbReference type="EMBL" id="JACAQB010000004">
    <property type="protein sequence ID" value="NWB95760.1"/>
    <property type="molecule type" value="Genomic_DNA"/>
</dbReference>
<gene>
    <name evidence="8" type="ORF">HX882_07660</name>
</gene>
<organism evidence="8 9">
    <name type="scientific">Pseudomonas gingeri</name>
    <dbReference type="NCBI Taxonomy" id="117681"/>
    <lineage>
        <taxon>Bacteria</taxon>
        <taxon>Pseudomonadati</taxon>
        <taxon>Pseudomonadota</taxon>
        <taxon>Gammaproteobacteria</taxon>
        <taxon>Pseudomonadales</taxon>
        <taxon>Pseudomonadaceae</taxon>
        <taxon>Pseudomonas</taxon>
    </lineage>
</organism>
<feature type="transmembrane region" description="Helical" evidence="7">
    <location>
        <begin position="58"/>
        <end position="75"/>
    </location>
</feature>
<protein>
    <submittedName>
        <fullName evidence="8">FUSC family protein</fullName>
    </submittedName>
</protein>
<evidence type="ECO:0000256" key="2">
    <source>
        <dbReference type="ARBA" id="ARBA00022448"/>
    </source>
</evidence>
<dbReference type="PANTHER" id="PTHR30509:SF9">
    <property type="entry name" value="MULTIDRUG RESISTANCE PROTEIN MDTO"/>
    <property type="match status" value="1"/>
</dbReference>
<evidence type="ECO:0000256" key="4">
    <source>
        <dbReference type="ARBA" id="ARBA00022692"/>
    </source>
</evidence>
<dbReference type="RefSeq" id="WP_177101029.1">
    <property type="nucleotide sequence ID" value="NZ_JACAQB010000004.1"/>
</dbReference>
<dbReference type="PANTHER" id="PTHR30509">
    <property type="entry name" value="P-HYDROXYBENZOIC ACID EFFLUX PUMP SUBUNIT-RELATED"/>
    <property type="match status" value="1"/>
</dbReference>
<comment type="subcellular location">
    <subcellularLocation>
        <location evidence="1">Cell membrane</location>
        <topology evidence="1">Multi-pass membrane protein</topology>
    </subcellularLocation>
</comment>
<evidence type="ECO:0000256" key="5">
    <source>
        <dbReference type="ARBA" id="ARBA00022989"/>
    </source>
</evidence>
<feature type="transmembrane region" description="Helical" evidence="7">
    <location>
        <begin position="81"/>
        <end position="98"/>
    </location>
</feature>
<evidence type="ECO:0000313" key="9">
    <source>
        <dbReference type="Proteomes" id="UP000539985"/>
    </source>
</evidence>
<evidence type="ECO:0000313" key="8">
    <source>
        <dbReference type="EMBL" id="NWB95760.1"/>
    </source>
</evidence>
<evidence type="ECO:0000256" key="6">
    <source>
        <dbReference type="ARBA" id="ARBA00023136"/>
    </source>
</evidence>